<evidence type="ECO:0000313" key="6">
    <source>
        <dbReference type="Proteomes" id="UP001149074"/>
    </source>
</evidence>
<keyword evidence="3" id="KW-0560">Oxidoreductase</keyword>
<dbReference type="InterPro" id="IPR036291">
    <property type="entry name" value="NAD(P)-bd_dom_sf"/>
</dbReference>
<dbReference type="Pfam" id="PF00106">
    <property type="entry name" value="adh_short"/>
    <property type="match status" value="1"/>
</dbReference>
<dbReference type="PANTHER" id="PTHR43976">
    <property type="entry name" value="SHORT CHAIN DEHYDROGENASE"/>
    <property type="match status" value="1"/>
</dbReference>
<dbReference type="PANTHER" id="PTHR43976:SF16">
    <property type="entry name" value="SHORT-CHAIN DEHYDROGENASE_REDUCTASE FAMILY PROTEIN"/>
    <property type="match status" value="1"/>
</dbReference>
<evidence type="ECO:0000256" key="4">
    <source>
        <dbReference type="RuleBase" id="RU000363"/>
    </source>
</evidence>
<dbReference type="Proteomes" id="UP001149074">
    <property type="component" value="Unassembled WGS sequence"/>
</dbReference>
<evidence type="ECO:0000256" key="3">
    <source>
        <dbReference type="ARBA" id="ARBA00023002"/>
    </source>
</evidence>
<dbReference type="PRINTS" id="PR00080">
    <property type="entry name" value="SDRFAMILY"/>
</dbReference>
<dbReference type="GeneID" id="81361398"/>
<dbReference type="RefSeq" id="XP_056469835.1">
    <property type="nucleotide sequence ID" value="XM_056622419.1"/>
</dbReference>
<evidence type="ECO:0000256" key="2">
    <source>
        <dbReference type="ARBA" id="ARBA00022857"/>
    </source>
</evidence>
<proteinExistence type="inferred from homology"/>
<comment type="similarity">
    <text evidence="1 4">Belongs to the short-chain dehydrogenases/reductases (SDR) family.</text>
</comment>
<dbReference type="AlphaFoldDB" id="A0A9W9JXZ5"/>
<dbReference type="InterPro" id="IPR051911">
    <property type="entry name" value="SDR_oxidoreductase"/>
</dbReference>
<dbReference type="Gene3D" id="3.40.50.720">
    <property type="entry name" value="NAD(P)-binding Rossmann-like Domain"/>
    <property type="match status" value="1"/>
</dbReference>
<evidence type="ECO:0000256" key="1">
    <source>
        <dbReference type="ARBA" id="ARBA00006484"/>
    </source>
</evidence>
<comment type="caution">
    <text evidence="5">The sequence shown here is derived from an EMBL/GenBank/DDBJ whole genome shotgun (WGS) entry which is preliminary data.</text>
</comment>
<dbReference type="EMBL" id="JAPQKI010000010">
    <property type="protein sequence ID" value="KAJ5085157.1"/>
    <property type="molecule type" value="Genomic_DNA"/>
</dbReference>
<reference evidence="5" key="2">
    <citation type="journal article" date="2023" name="IMA Fungus">
        <title>Comparative genomic study of the Penicillium genus elucidates a diverse pangenome and 15 lateral gene transfer events.</title>
        <authorList>
            <person name="Petersen C."/>
            <person name="Sorensen T."/>
            <person name="Nielsen M.R."/>
            <person name="Sondergaard T.E."/>
            <person name="Sorensen J.L."/>
            <person name="Fitzpatrick D.A."/>
            <person name="Frisvad J.C."/>
            <person name="Nielsen K.L."/>
        </authorList>
    </citation>
    <scope>NUCLEOTIDE SEQUENCE</scope>
    <source>
        <strain evidence="5">IBT 30761</strain>
    </source>
</reference>
<name>A0A9W9JXZ5_9EURO</name>
<dbReference type="SUPFAM" id="SSF51735">
    <property type="entry name" value="NAD(P)-binding Rossmann-fold domains"/>
    <property type="match status" value="1"/>
</dbReference>
<accession>A0A9W9JXZ5</accession>
<dbReference type="OrthoDB" id="1274115at2759"/>
<dbReference type="PROSITE" id="PS00061">
    <property type="entry name" value="ADH_SHORT"/>
    <property type="match status" value="1"/>
</dbReference>
<dbReference type="InterPro" id="IPR020904">
    <property type="entry name" value="Sc_DH/Rdtase_CS"/>
</dbReference>
<dbReference type="GO" id="GO:0016491">
    <property type="term" value="F:oxidoreductase activity"/>
    <property type="evidence" value="ECO:0007669"/>
    <property type="project" value="UniProtKB-KW"/>
</dbReference>
<keyword evidence="2" id="KW-0521">NADP</keyword>
<sequence>MSHKTWLVTGASSGLGTAITESALRAGHKVLATARNPAKAAAANPLIAELGGIWISLDVTQPETTRYVERAIRENGGSIDVLVNNAGYSLLGSIEDMSEAEIEAQFSTNLFGPIRVLKGALPFMRKQRSGTVVNVSSSAGFDAFPGCAMYAGSKFALEGMSESLAGELQPFGIRVLIAEPGIFRTNFLSAFVTPEAGMTEDYEGTSIEGMLHAFRASNGNQQGDPVKAAARILEVVSGTGMGVGKENLLRLPLGPDCYDRFQAKCDSLQENLLQMKEIAYSTNIDI</sequence>
<reference evidence="5" key="1">
    <citation type="submission" date="2022-11" db="EMBL/GenBank/DDBJ databases">
        <authorList>
            <person name="Petersen C."/>
        </authorList>
    </citation>
    <scope>NUCLEOTIDE SEQUENCE</scope>
    <source>
        <strain evidence="5">IBT 30761</strain>
    </source>
</reference>
<dbReference type="InterPro" id="IPR002347">
    <property type="entry name" value="SDR_fam"/>
</dbReference>
<gene>
    <name evidence="5" type="ORF">N7532_009928</name>
</gene>
<keyword evidence="6" id="KW-1185">Reference proteome</keyword>
<dbReference type="PRINTS" id="PR00081">
    <property type="entry name" value="GDHRDH"/>
</dbReference>
<organism evidence="5 6">
    <name type="scientific">Penicillium argentinense</name>
    <dbReference type="NCBI Taxonomy" id="1131581"/>
    <lineage>
        <taxon>Eukaryota</taxon>
        <taxon>Fungi</taxon>
        <taxon>Dikarya</taxon>
        <taxon>Ascomycota</taxon>
        <taxon>Pezizomycotina</taxon>
        <taxon>Eurotiomycetes</taxon>
        <taxon>Eurotiomycetidae</taxon>
        <taxon>Eurotiales</taxon>
        <taxon>Aspergillaceae</taxon>
        <taxon>Penicillium</taxon>
    </lineage>
</organism>
<dbReference type="CDD" id="cd05374">
    <property type="entry name" value="17beta-HSD-like_SDR_c"/>
    <property type="match status" value="1"/>
</dbReference>
<protein>
    <submittedName>
        <fullName evidence="5">Uncharacterized protein</fullName>
    </submittedName>
</protein>
<evidence type="ECO:0000313" key="5">
    <source>
        <dbReference type="EMBL" id="KAJ5085157.1"/>
    </source>
</evidence>